<dbReference type="KEGG" id="pseo:OM33_15500"/>
<dbReference type="InterPro" id="IPR046196">
    <property type="entry name" value="DUF6228"/>
</dbReference>
<accession>A0A0A7EIR6</accession>
<keyword evidence="2" id="KW-1185">Reference proteome</keyword>
<sequence length="137" mass="15186">MAALEVKSMDTAVIKSGNTSATLTFCEREADYFTVLYESPAVKLRKRVWGYTDCEFLVNLFSFIAKEWKGWQGVQEWASIEGEFAISATSDALGHVTLNIKISEFDGPEVWGSNVTLGLDASQTENIAKTVRAFFAN</sequence>
<dbReference type="HOGENOM" id="CLU_1947004_0_0_6"/>
<dbReference type="Pfam" id="PF19739">
    <property type="entry name" value="DUF6228"/>
    <property type="match status" value="1"/>
</dbReference>
<dbReference type="OrthoDB" id="6400164at2"/>
<organism evidence="1 2">
    <name type="scientific">Pseudoalteromonas piratica</name>
    <dbReference type="NCBI Taxonomy" id="1348114"/>
    <lineage>
        <taxon>Bacteria</taxon>
        <taxon>Pseudomonadati</taxon>
        <taxon>Pseudomonadota</taxon>
        <taxon>Gammaproteobacteria</taxon>
        <taxon>Alteromonadales</taxon>
        <taxon>Pseudoalteromonadaceae</taxon>
        <taxon>Pseudoalteromonas</taxon>
    </lineage>
</organism>
<evidence type="ECO:0000313" key="2">
    <source>
        <dbReference type="Proteomes" id="UP000030341"/>
    </source>
</evidence>
<proteinExistence type="predicted"/>
<dbReference type="EMBL" id="CP009889">
    <property type="protein sequence ID" value="AIY66550.1"/>
    <property type="molecule type" value="Genomic_DNA"/>
</dbReference>
<evidence type="ECO:0000313" key="1">
    <source>
        <dbReference type="EMBL" id="AIY66550.1"/>
    </source>
</evidence>
<protein>
    <submittedName>
        <fullName evidence="1">Uncharacterized protein</fullName>
    </submittedName>
</protein>
<dbReference type="STRING" id="1348114.OM33_15500"/>
<reference evidence="1 2" key="1">
    <citation type="submission" date="2014-11" db="EMBL/GenBank/DDBJ databases">
        <title>Complete Genome Sequence of Pseudoalteromonas sp. Strain OCN003 Isolated from Kaneohe Bay, Oahu, Hawaii.</title>
        <authorList>
            <person name="Beurmann S."/>
            <person name="Videau P."/>
            <person name="Ushijima B."/>
            <person name="Smith A.M."/>
            <person name="Aeby G.S."/>
            <person name="Callahan S.M."/>
            <person name="Belcaid M."/>
        </authorList>
    </citation>
    <scope>NUCLEOTIDE SEQUENCE [LARGE SCALE GENOMIC DNA]</scope>
    <source>
        <strain evidence="1 2">OCN003</strain>
    </source>
</reference>
<dbReference type="AlphaFoldDB" id="A0A0A7EIR6"/>
<dbReference type="Proteomes" id="UP000030341">
    <property type="component" value="Chromosome 2"/>
</dbReference>
<name>A0A0A7EIR6_9GAMM</name>
<gene>
    <name evidence="1" type="ORF">OM33_15500</name>
</gene>
<dbReference type="eggNOG" id="ENOG502ZNUT">
    <property type="taxonomic scope" value="Bacteria"/>
</dbReference>